<evidence type="ECO:0000256" key="3">
    <source>
        <dbReference type="ARBA" id="ARBA00009714"/>
    </source>
</evidence>
<evidence type="ECO:0000256" key="6">
    <source>
        <dbReference type="ARBA" id="ARBA00022824"/>
    </source>
</evidence>
<dbReference type="RefSeq" id="XP_053019731.1">
    <property type="nucleotide sequence ID" value="XM_053168531.1"/>
</dbReference>
<keyword evidence="8" id="KW-0445">Lipid transport</keyword>
<organism evidence="14 15">
    <name type="scientific">Puccinia triticina</name>
    <dbReference type="NCBI Taxonomy" id="208348"/>
    <lineage>
        <taxon>Eukaryota</taxon>
        <taxon>Fungi</taxon>
        <taxon>Dikarya</taxon>
        <taxon>Basidiomycota</taxon>
        <taxon>Pucciniomycotina</taxon>
        <taxon>Pucciniomycetes</taxon>
        <taxon>Pucciniales</taxon>
        <taxon>Pucciniaceae</taxon>
        <taxon>Puccinia</taxon>
    </lineage>
</organism>
<evidence type="ECO:0000256" key="1">
    <source>
        <dbReference type="ARBA" id="ARBA00004406"/>
    </source>
</evidence>
<sequence length="85" mass="9171">MMRPTGAPMLWLNFLVTPSARLSARNEAIIKLKISPLRLYVDQDAVDFLKTFFAFQNHSSPSASVSPISLSPNSAGPPVEGLQGA</sequence>
<gene>
    <name evidence="14" type="ORF">PtA15_4A628</name>
</gene>
<proteinExistence type="inferred from homology"/>
<dbReference type="Proteomes" id="UP001164743">
    <property type="component" value="Chromosome 4A"/>
</dbReference>
<evidence type="ECO:0000256" key="2">
    <source>
        <dbReference type="ARBA" id="ARBA00004623"/>
    </source>
</evidence>
<evidence type="ECO:0000256" key="8">
    <source>
        <dbReference type="ARBA" id="ARBA00023055"/>
    </source>
</evidence>
<feature type="compositionally biased region" description="Low complexity" evidence="13">
    <location>
        <begin position="59"/>
        <end position="74"/>
    </location>
</feature>
<name>A0ABY7CJ79_9BASI</name>
<accession>A0ABY7CJ79</accession>
<keyword evidence="6" id="KW-0256">Endoplasmic reticulum</keyword>
<keyword evidence="5" id="KW-0813">Transport</keyword>
<keyword evidence="9" id="KW-0472">Membrane</keyword>
<evidence type="ECO:0000313" key="14">
    <source>
        <dbReference type="EMBL" id="WAQ84176.1"/>
    </source>
</evidence>
<protein>
    <recommendedName>
        <fullName evidence="4">Autophagy-related protein 2</fullName>
    </recommendedName>
</protein>
<evidence type="ECO:0000313" key="15">
    <source>
        <dbReference type="Proteomes" id="UP001164743"/>
    </source>
</evidence>
<comment type="catalytic activity">
    <reaction evidence="11">
        <text>a 1,2-diacyl-sn-glycero-3-phosphoethanolamine(in) = a 1,2-diacyl-sn-glycero-3-phosphoethanolamine(out)</text>
        <dbReference type="Rhea" id="RHEA:38895"/>
        <dbReference type="ChEBI" id="CHEBI:64612"/>
    </reaction>
</comment>
<comment type="subcellular location">
    <subcellularLocation>
        <location evidence="1">Endoplasmic reticulum membrane</location>
        <topology evidence="1">Peripheral membrane protein</topology>
    </subcellularLocation>
    <subcellularLocation>
        <location evidence="2">Preautophagosomal structure membrane</location>
        <topology evidence="2">Peripheral membrane protein</topology>
    </subcellularLocation>
</comment>
<dbReference type="Pfam" id="PF13329">
    <property type="entry name" value="ATG2_CAD"/>
    <property type="match status" value="1"/>
</dbReference>
<evidence type="ECO:0000256" key="5">
    <source>
        <dbReference type="ARBA" id="ARBA00022448"/>
    </source>
</evidence>
<dbReference type="PANTHER" id="PTHR13190:SF1">
    <property type="entry name" value="AUTOPHAGY-RELATED 2, ISOFORM A"/>
    <property type="match status" value="1"/>
</dbReference>
<evidence type="ECO:0000256" key="11">
    <source>
        <dbReference type="ARBA" id="ARBA00024615"/>
    </source>
</evidence>
<keyword evidence="15" id="KW-1185">Reference proteome</keyword>
<keyword evidence="7" id="KW-0072">Autophagy</keyword>
<evidence type="ECO:0000256" key="12">
    <source>
        <dbReference type="ARBA" id="ARBA00024631"/>
    </source>
</evidence>
<evidence type="ECO:0000256" key="10">
    <source>
        <dbReference type="ARBA" id="ARBA00024479"/>
    </source>
</evidence>
<dbReference type="InterPro" id="IPR026849">
    <property type="entry name" value="ATG2"/>
</dbReference>
<reference evidence="14" key="1">
    <citation type="submission" date="2022-10" db="EMBL/GenBank/DDBJ databases">
        <title>Puccinia triticina Genome sequencing and assembly.</title>
        <authorList>
            <person name="Li C."/>
        </authorList>
    </citation>
    <scope>NUCLEOTIDE SEQUENCE</scope>
    <source>
        <strain evidence="14">Pt15</strain>
    </source>
</reference>
<comment type="similarity">
    <text evidence="3">Belongs to the ATG2 family.</text>
</comment>
<evidence type="ECO:0000256" key="7">
    <source>
        <dbReference type="ARBA" id="ARBA00023006"/>
    </source>
</evidence>
<comment type="catalytic activity">
    <reaction evidence="10">
        <text>a 1,2-diacyl-sn-glycero-3-phospho-L-serine(in) = a 1,2-diacyl-sn-glycero-3-phospho-L-serine(out)</text>
        <dbReference type="Rhea" id="RHEA:38663"/>
        <dbReference type="ChEBI" id="CHEBI:57262"/>
    </reaction>
</comment>
<dbReference type="GeneID" id="77809426"/>
<evidence type="ECO:0000256" key="4">
    <source>
        <dbReference type="ARBA" id="ARBA00018070"/>
    </source>
</evidence>
<comment type="catalytic activity">
    <reaction evidence="12">
        <text>a 1,2-diacyl-sn-glycero-3-phosphocholine(in) = a 1,2-diacyl-sn-glycero-3-phosphocholine(out)</text>
        <dbReference type="Rhea" id="RHEA:38571"/>
        <dbReference type="ChEBI" id="CHEBI:57643"/>
    </reaction>
</comment>
<evidence type="ECO:0000256" key="13">
    <source>
        <dbReference type="SAM" id="MobiDB-lite"/>
    </source>
</evidence>
<dbReference type="EMBL" id="CP110424">
    <property type="protein sequence ID" value="WAQ84176.1"/>
    <property type="molecule type" value="Genomic_DNA"/>
</dbReference>
<feature type="region of interest" description="Disordered" evidence="13">
    <location>
        <begin position="58"/>
        <end position="85"/>
    </location>
</feature>
<evidence type="ECO:0000256" key="9">
    <source>
        <dbReference type="ARBA" id="ARBA00023136"/>
    </source>
</evidence>
<dbReference type="PANTHER" id="PTHR13190">
    <property type="entry name" value="AUTOPHAGY-RELATED 2, ISOFORM A"/>
    <property type="match status" value="1"/>
</dbReference>